<dbReference type="GO" id="GO:0005524">
    <property type="term" value="F:ATP binding"/>
    <property type="evidence" value="ECO:0007669"/>
    <property type="project" value="UniProtKB-KW"/>
</dbReference>
<dbReference type="Gene3D" id="3.40.50.620">
    <property type="entry name" value="HUPs"/>
    <property type="match status" value="1"/>
</dbReference>
<comment type="caution">
    <text evidence="13">The sequence shown here is derived from an EMBL/GenBank/DDBJ whole genome shotgun (WGS) entry which is preliminary data.</text>
</comment>
<reference evidence="13" key="2">
    <citation type="submission" date="2020-09" db="EMBL/GenBank/DDBJ databases">
        <authorList>
            <person name="Sun Q."/>
            <person name="Zhou Y."/>
        </authorList>
    </citation>
    <scope>NUCLEOTIDE SEQUENCE</scope>
    <source>
        <strain evidence="13">CGMCC 1.12924</strain>
    </source>
</reference>
<dbReference type="InterPro" id="IPR014729">
    <property type="entry name" value="Rossmann-like_a/b/a_fold"/>
</dbReference>
<proteinExistence type="inferred from homology"/>
<comment type="catalytic activity">
    <reaction evidence="10 11">
        <text>nicotinate beta-D-ribonucleotide + ATP + H(+) = deamido-NAD(+) + diphosphate</text>
        <dbReference type="Rhea" id="RHEA:22860"/>
        <dbReference type="ChEBI" id="CHEBI:15378"/>
        <dbReference type="ChEBI" id="CHEBI:30616"/>
        <dbReference type="ChEBI" id="CHEBI:33019"/>
        <dbReference type="ChEBI" id="CHEBI:57502"/>
        <dbReference type="ChEBI" id="CHEBI:58437"/>
        <dbReference type="EC" id="2.7.7.18"/>
    </reaction>
</comment>
<evidence type="ECO:0000313" key="14">
    <source>
        <dbReference type="Proteomes" id="UP000652231"/>
    </source>
</evidence>
<dbReference type="EMBL" id="BMGK01000001">
    <property type="protein sequence ID" value="GGD81325.1"/>
    <property type="molecule type" value="Genomic_DNA"/>
</dbReference>
<dbReference type="PANTHER" id="PTHR39321:SF3">
    <property type="entry name" value="PHOSPHOPANTETHEINE ADENYLYLTRANSFERASE"/>
    <property type="match status" value="1"/>
</dbReference>
<evidence type="ECO:0000313" key="13">
    <source>
        <dbReference type="EMBL" id="GGD81325.1"/>
    </source>
</evidence>
<dbReference type="InterPro" id="IPR005248">
    <property type="entry name" value="NadD/NMNAT"/>
</dbReference>
<evidence type="ECO:0000256" key="5">
    <source>
        <dbReference type="ARBA" id="ARBA00022679"/>
    </source>
</evidence>
<evidence type="ECO:0000256" key="10">
    <source>
        <dbReference type="ARBA" id="ARBA00048721"/>
    </source>
</evidence>
<dbReference type="Proteomes" id="UP000652231">
    <property type="component" value="Unassembled WGS sequence"/>
</dbReference>
<evidence type="ECO:0000256" key="7">
    <source>
        <dbReference type="ARBA" id="ARBA00022741"/>
    </source>
</evidence>
<accession>A0A8J2V7M1</accession>
<evidence type="ECO:0000256" key="9">
    <source>
        <dbReference type="ARBA" id="ARBA00023027"/>
    </source>
</evidence>
<reference evidence="13" key="1">
    <citation type="journal article" date="2014" name="Int. J. Syst. Evol. Microbiol.">
        <title>Complete genome sequence of Corynebacterium casei LMG S-19264T (=DSM 44701T), isolated from a smear-ripened cheese.</title>
        <authorList>
            <consortium name="US DOE Joint Genome Institute (JGI-PGF)"/>
            <person name="Walter F."/>
            <person name="Albersmeier A."/>
            <person name="Kalinowski J."/>
            <person name="Ruckert C."/>
        </authorList>
    </citation>
    <scope>NUCLEOTIDE SEQUENCE</scope>
    <source>
        <strain evidence="13">CGMCC 1.12924</strain>
    </source>
</reference>
<dbReference type="SUPFAM" id="SSF52374">
    <property type="entry name" value="Nucleotidylyl transferase"/>
    <property type="match status" value="1"/>
</dbReference>
<dbReference type="InterPro" id="IPR004821">
    <property type="entry name" value="Cyt_trans-like"/>
</dbReference>
<dbReference type="EC" id="2.7.7.18" evidence="11"/>
<comment type="pathway">
    <text evidence="2 11">Cofactor biosynthesis; NAD(+) biosynthesis; deamido-NAD(+) from nicotinate D-ribonucleotide: step 1/1.</text>
</comment>
<dbReference type="GO" id="GO:0004515">
    <property type="term" value="F:nicotinate-nucleotide adenylyltransferase activity"/>
    <property type="evidence" value="ECO:0007669"/>
    <property type="project" value="UniProtKB-UniRule"/>
</dbReference>
<gene>
    <name evidence="11 13" type="primary">nadD</name>
    <name evidence="13" type="ORF">GCM10011312_02080</name>
</gene>
<evidence type="ECO:0000256" key="6">
    <source>
        <dbReference type="ARBA" id="ARBA00022695"/>
    </source>
</evidence>
<sequence length="197" mass="23339">MLKPKKIGLYFGSFNPIHIGHLIIANHLVEYSNLDEIWLVVTPHNPFKKKKTLLEDHHRLELVNKACEHYKKLKSSDIEFKLPQPNYTINTLIHLSEKFPENQFCLLMGEDNLNTFHKWKNFDVILKHHPIYVYPRKTDNGHENQFSNHPDIVHIEAPIMEISSTHIRKAIKTGKNIRPLLPAEVWNYIDEMNFYRK</sequence>
<dbReference type="UniPathway" id="UPA00253">
    <property type="reaction ID" value="UER00332"/>
</dbReference>
<name>A0A8J2V7M1_9FLAO</name>
<dbReference type="HAMAP" id="MF_00244">
    <property type="entry name" value="NaMN_adenylyltr"/>
    <property type="match status" value="1"/>
</dbReference>
<keyword evidence="6 11" id="KW-0548">Nucleotidyltransferase</keyword>
<dbReference type="AlphaFoldDB" id="A0A8J2V7M1"/>
<evidence type="ECO:0000259" key="12">
    <source>
        <dbReference type="Pfam" id="PF01467"/>
    </source>
</evidence>
<comment type="similarity">
    <text evidence="3 11">Belongs to the NadD family.</text>
</comment>
<keyword evidence="7 11" id="KW-0547">Nucleotide-binding</keyword>
<keyword evidence="9 11" id="KW-0520">NAD</keyword>
<organism evidence="13 14">
    <name type="scientific">Planktosalinus lacus</name>
    <dbReference type="NCBI Taxonomy" id="1526573"/>
    <lineage>
        <taxon>Bacteria</taxon>
        <taxon>Pseudomonadati</taxon>
        <taxon>Bacteroidota</taxon>
        <taxon>Flavobacteriia</taxon>
        <taxon>Flavobacteriales</taxon>
        <taxon>Flavobacteriaceae</taxon>
        <taxon>Planktosalinus</taxon>
    </lineage>
</organism>
<dbReference type="Pfam" id="PF01467">
    <property type="entry name" value="CTP_transf_like"/>
    <property type="match status" value="1"/>
</dbReference>
<keyword evidence="4 11" id="KW-0662">Pyridine nucleotide biosynthesis</keyword>
<comment type="function">
    <text evidence="1 11">Catalyzes the reversible adenylation of nicotinate mononucleotide (NaMN) to nicotinic acid adenine dinucleotide (NaAD).</text>
</comment>
<evidence type="ECO:0000256" key="8">
    <source>
        <dbReference type="ARBA" id="ARBA00022840"/>
    </source>
</evidence>
<evidence type="ECO:0000256" key="1">
    <source>
        <dbReference type="ARBA" id="ARBA00002324"/>
    </source>
</evidence>
<keyword evidence="5 11" id="KW-0808">Transferase</keyword>
<protein>
    <recommendedName>
        <fullName evidence="11">Probable nicotinate-nucleotide adenylyltransferase</fullName>
        <ecNumber evidence="11">2.7.7.18</ecNumber>
    </recommendedName>
    <alternativeName>
        <fullName evidence="11">Deamido-NAD(+) diphosphorylase</fullName>
    </alternativeName>
    <alternativeName>
        <fullName evidence="11">Deamido-NAD(+) pyrophosphorylase</fullName>
    </alternativeName>
    <alternativeName>
        <fullName evidence="11">Nicotinate mononucleotide adenylyltransferase</fullName>
        <shortName evidence="11">NaMN adenylyltransferase</shortName>
    </alternativeName>
</protein>
<dbReference type="PANTHER" id="PTHR39321">
    <property type="entry name" value="NICOTINATE-NUCLEOTIDE ADENYLYLTRANSFERASE-RELATED"/>
    <property type="match status" value="1"/>
</dbReference>
<evidence type="ECO:0000256" key="3">
    <source>
        <dbReference type="ARBA" id="ARBA00009014"/>
    </source>
</evidence>
<evidence type="ECO:0000256" key="4">
    <source>
        <dbReference type="ARBA" id="ARBA00022642"/>
    </source>
</evidence>
<dbReference type="CDD" id="cd02165">
    <property type="entry name" value="NMNAT"/>
    <property type="match status" value="1"/>
</dbReference>
<feature type="domain" description="Cytidyltransferase-like" evidence="12">
    <location>
        <begin position="9"/>
        <end position="169"/>
    </location>
</feature>
<keyword evidence="8 11" id="KW-0067">ATP-binding</keyword>
<evidence type="ECO:0000256" key="11">
    <source>
        <dbReference type="HAMAP-Rule" id="MF_00244"/>
    </source>
</evidence>
<dbReference type="RefSeq" id="WP_188438585.1">
    <property type="nucleotide sequence ID" value="NZ_BMGK01000001.1"/>
</dbReference>
<evidence type="ECO:0000256" key="2">
    <source>
        <dbReference type="ARBA" id="ARBA00005019"/>
    </source>
</evidence>
<dbReference type="NCBIfam" id="TIGR00482">
    <property type="entry name" value="nicotinate (nicotinamide) nucleotide adenylyltransferase"/>
    <property type="match status" value="1"/>
</dbReference>
<dbReference type="GO" id="GO:0009435">
    <property type="term" value="P:NAD+ biosynthetic process"/>
    <property type="evidence" value="ECO:0007669"/>
    <property type="project" value="UniProtKB-UniRule"/>
</dbReference>
<keyword evidence="14" id="KW-1185">Reference proteome</keyword>